<gene>
    <name evidence="1" type="ORF">S03H2_01340</name>
</gene>
<name>X1FH32_9ZZZZ</name>
<proteinExistence type="predicted"/>
<comment type="caution">
    <text evidence="1">The sequence shown here is derived from an EMBL/GenBank/DDBJ whole genome shotgun (WGS) entry which is preliminary data.</text>
</comment>
<accession>X1FH32</accession>
<dbReference type="EMBL" id="BARU01000381">
    <property type="protein sequence ID" value="GAH20088.1"/>
    <property type="molecule type" value="Genomic_DNA"/>
</dbReference>
<protein>
    <recommendedName>
        <fullName evidence="2">SCP2 domain-containing protein</fullName>
    </recommendedName>
</protein>
<sequence length="102" mass="11931">MEEYEKENLFITFKGVIESIILDKRRNPKNNKTLDNFQAKLNMGLQTEEDFYLWVNLTAENGRYTLGKGKLEEYDLEIMATPEDLMGFSSGENSTLHMMLKR</sequence>
<feature type="non-terminal residue" evidence="1">
    <location>
        <position position="102"/>
    </location>
</feature>
<reference evidence="1" key="1">
    <citation type="journal article" date="2014" name="Front. Microbiol.">
        <title>High frequency of phylogenetically diverse reductive dehalogenase-homologous genes in deep subseafloor sedimentary metagenomes.</title>
        <authorList>
            <person name="Kawai M."/>
            <person name="Futagami T."/>
            <person name="Toyoda A."/>
            <person name="Takaki Y."/>
            <person name="Nishi S."/>
            <person name="Hori S."/>
            <person name="Arai W."/>
            <person name="Tsubouchi T."/>
            <person name="Morono Y."/>
            <person name="Uchiyama I."/>
            <person name="Ito T."/>
            <person name="Fujiyama A."/>
            <person name="Inagaki F."/>
            <person name="Takami H."/>
        </authorList>
    </citation>
    <scope>NUCLEOTIDE SEQUENCE</scope>
    <source>
        <strain evidence="1">Expedition CK06-06</strain>
    </source>
</reference>
<dbReference type="AlphaFoldDB" id="X1FH32"/>
<organism evidence="1">
    <name type="scientific">marine sediment metagenome</name>
    <dbReference type="NCBI Taxonomy" id="412755"/>
    <lineage>
        <taxon>unclassified sequences</taxon>
        <taxon>metagenomes</taxon>
        <taxon>ecological metagenomes</taxon>
    </lineage>
</organism>
<evidence type="ECO:0008006" key="2">
    <source>
        <dbReference type="Google" id="ProtNLM"/>
    </source>
</evidence>
<evidence type="ECO:0000313" key="1">
    <source>
        <dbReference type="EMBL" id="GAH20088.1"/>
    </source>
</evidence>